<gene>
    <name evidence="10" type="ORF">PYX00_002908</name>
</gene>
<dbReference type="InterPro" id="IPR001314">
    <property type="entry name" value="Peptidase_S1A"/>
</dbReference>
<comment type="subcellular location">
    <subcellularLocation>
        <location evidence="1">Secreted</location>
    </subcellularLocation>
</comment>
<dbReference type="AlphaFoldDB" id="A0AAW2HYC8"/>
<dbReference type="CDD" id="cd00190">
    <property type="entry name" value="Tryp_SPc"/>
    <property type="match status" value="1"/>
</dbReference>
<evidence type="ECO:0000256" key="1">
    <source>
        <dbReference type="ARBA" id="ARBA00004613"/>
    </source>
</evidence>
<name>A0AAW2HYC8_9NEOP</name>
<dbReference type="PANTHER" id="PTHR24264:SF65">
    <property type="entry name" value="SRCR DOMAIN-CONTAINING PROTEIN"/>
    <property type="match status" value="1"/>
</dbReference>
<feature type="signal peptide" evidence="8">
    <location>
        <begin position="1"/>
        <end position="27"/>
    </location>
</feature>
<keyword evidence="3 7" id="KW-0645">Protease</keyword>
<dbReference type="PANTHER" id="PTHR24264">
    <property type="entry name" value="TRYPSIN-RELATED"/>
    <property type="match status" value="1"/>
</dbReference>
<evidence type="ECO:0000256" key="3">
    <source>
        <dbReference type="ARBA" id="ARBA00022670"/>
    </source>
</evidence>
<dbReference type="GO" id="GO:0006508">
    <property type="term" value="P:proteolysis"/>
    <property type="evidence" value="ECO:0007669"/>
    <property type="project" value="UniProtKB-KW"/>
</dbReference>
<dbReference type="GO" id="GO:0005615">
    <property type="term" value="C:extracellular space"/>
    <property type="evidence" value="ECO:0007669"/>
    <property type="project" value="TreeGrafter"/>
</dbReference>
<dbReference type="PROSITE" id="PS50240">
    <property type="entry name" value="TRYPSIN_DOM"/>
    <property type="match status" value="1"/>
</dbReference>
<feature type="domain" description="Peptidase S1" evidence="9">
    <location>
        <begin position="111"/>
        <end position="345"/>
    </location>
</feature>
<evidence type="ECO:0000256" key="4">
    <source>
        <dbReference type="ARBA" id="ARBA00022801"/>
    </source>
</evidence>
<dbReference type="SMART" id="SM00020">
    <property type="entry name" value="Tryp_SPc"/>
    <property type="match status" value="1"/>
</dbReference>
<dbReference type="InterPro" id="IPR009003">
    <property type="entry name" value="Peptidase_S1_PA"/>
</dbReference>
<proteinExistence type="predicted"/>
<evidence type="ECO:0000256" key="2">
    <source>
        <dbReference type="ARBA" id="ARBA00022525"/>
    </source>
</evidence>
<evidence type="ECO:0000256" key="5">
    <source>
        <dbReference type="ARBA" id="ARBA00022825"/>
    </source>
</evidence>
<evidence type="ECO:0000256" key="7">
    <source>
        <dbReference type="RuleBase" id="RU363034"/>
    </source>
</evidence>
<keyword evidence="8" id="KW-0732">Signal</keyword>
<comment type="caution">
    <text evidence="10">The sequence shown here is derived from an EMBL/GenBank/DDBJ whole genome shotgun (WGS) entry which is preliminary data.</text>
</comment>
<evidence type="ECO:0000256" key="8">
    <source>
        <dbReference type="SAM" id="SignalP"/>
    </source>
</evidence>
<dbReference type="InterPro" id="IPR033116">
    <property type="entry name" value="TRYPSIN_SER"/>
</dbReference>
<dbReference type="PROSITE" id="PS00135">
    <property type="entry name" value="TRYPSIN_SER"/>
    <property type="match status" value="1"/>
</dbReference>
<dbReference type="InterPro" id="IPR018114">
    <property type="entry name" value="TRYPSIN_HIS"/>
</dbReference>
<dbReference type="FunFam" id="2.40.10.10:FF:000006">
    <property type="entry name" value="Serine proteinase stubble"/>
    <property type="match status" value="1"/>
</dbReference>
<reference evidence="10" key="1">
    <citation type="journal article" date="2024" name="Gigascience">
        <title>Chromosome-level genome of the poultry shaft louse Menopon gallinae provides insight into the host-switching and adaptive evolution of parasitic lice.</title>
        <authorList>
            <person name="Xu Y."/>
            <person name="Ma L."/>
            <person name="Liu S."/>
            <person name="Liang Y."/>
            <person name="Liu Q."/>
            <person name="He Z."/>
            <person name="Tian L."/>
            <person name="Duan Y."/>
            <person name="Cai W."/>
            <person name="Li H."/>
            <person name="Song F."/>
        </authorList>
    </citation>
    <scope>NUCLEOTIDE SEQUENCE</scope>
    <source>
        <strain evidence="10">Cailab_2023a</strain>
    </source>
</reference>
<dbReference type="PROSITE" id="PS00134">
    <property type="entry name" value="TRYPSIN_HIS"/>
    <property type="match status" value="1"/>
</dbReference>
<dbReference type="InterPro" id="IPR050127">
    <property type="entry name" value="Serine_Proteases_S1"/>
</dbReference>
<dbReference type="InterPro" id="IPR043504">
    <property type="entry name" value="Peptidase_S1_PA_chymotrypsin"/>
</dbReference>
<feature type="chain" id="PRO_5043542462" description="Peptidase S1 domain-containing protein" evidence="8">
    <location>
        <begin position="28"/>
        <end position="353"/>
    </location>
</feature>
<dbReference type="InterPro" id="IPR001254">
    <property type="entry name" value="Trypsin_dom"/>
</dbReference>
<dbReference type="PRINTS" id="PR00722">
    <property type="entry name" value="CHYMOTRYPSIN"/>
</dbReference>
<organism evidence="10">
    <name type="scientific">Menopon gallinae</name>
    <name type="common">poultry shaft louse</name>
    <dbReference type="NCBI Taxonomy" id="328185"/>
    <lineage>
        <taxon>Eukaryota</taxon>
        <taxon>Metazoa</taxon>
        <taxon>Ecdysozoa</taxon>
        <taxon>Arthropoda</taxon>
        <taxon>Hexapoda</taxon>
        <taxon>Insecta</taxon>
        <taxon>Pterygota</taxon>
        <taxon>Neoptera</taxon>
        <taxon>Paraneoptera</taxon>
        <taxon>Psocodea</taxon>
        <taxon>Troctomorpha</taxon>
        <taxon>Phthiraptera</taxon>
        <taxon>Amblycera</taxon>
        <taxon>Menoponidae</taxon>
        <taxon>Menopon</taxon>
    </lineage>
</organism>
<evidence type="ECO:0000256" key="6">
    <source>
        <dbReference type="ARBA" id="ARBA00023157"/>
    </source>
</evidence>
<keyword evidence="5 7" id="KW-0720">Serine protease</keyword>
<evidence type="ECO:0000259" key="9">
    <source>
        <dbReference type="PROSITE" id="PS50240"/>
    </source>
</evidence>
<keyword evidence="2" id="KW-0964">Secreted</keyword>
<dbReference type="SUPFAM" id="SSF50494">
    <property type="entry name" value="Trypsin-like serine proteases"/>
    <property type="match status" value="1"/>
</dbReference>
<dbReference type="Gene3D" id="2.40.10.10">
    <property type="entry name" value="Trypsin-like serine proteases"/>
    <property type="match status" value="1"/>
</dbReference>
<evidence type="ECO:0000313" key="10">
    <source>
        <dbReference type="EMBL" id="KAL0274879.1"/>
    </source>
</evidence>
<dbReference type="EMBL" id="JARGDH010000002">
    <property type="protein sequence ID" value="KAL0274879.1"/>
    <property type="molecule type" value="Genomic_DNA"/>
</dbReference>
<dbReference type="GO" id="GO:0004252">
    <property type="term" value="F:serine-type endopeptidase activity"/>
    <property type="evidence" value="ECO:0007669"/>
    <property type="project" value="InterPro"/>
</dbReference>
<keyword evidence="6" id="KW-1015">Disulfide bond</keyword>
<protein>
    <recommendedName>
        <fullName evidence="9">Peptidase S1 domain-containing protein</fullName>
    </recommendedName>
</protein>
<sequence>MCDMSMMRNAKLFIAVVFALTTTECYGLAIERNDSVPGVNGSSKQNLPTSNVQVHFNETNGNNNTQYVTTITFDIDFVQNTTATTIVNHRPVGDLPHCGCYCGIPVRKNRIVGGNETKINQYPWIAAMYRKGKFYCSGALISRRHMLTAAHCVYGFNPQDLRLVFGEHDRTTPSESETIERKIKIAKPHPRFDLFTFNNDIAVVELEKPMPLGNHIRTACLPDNAVYNYTGLMGIIAGWGRVQETKPTSNVLRQVSVPIMSTESCRKLGYMGNRITDNMLCAGFEKGEKDACQGDSGGPMVIENKKGNLEIAGIVSWGRGCARPNYPGVYTKVVNYLSWIEQILGDQCLCQKP</sequence>
<dbReference type="Pfam" id="PF00089">
    <property type="entry name" value="Trypsin"/>
    <property type="match status" value="1"/>
</dbReference>
<keyword evidence="4 7" id="KW-0378">Hydrolase</keyword>
<accession>A0AAW2HYC8</accession>